<reference evidence="1 2" key="1">
    <citation type="submission" date="2019-08" db="EMBL/GenBank/DDBJ databases">
        <authorList>
            <person name="Vazquez-Campos X."/>
        </authorList>
    </citation>
    <scope>NUCLEOTIDE SEQUENCE [LARGE SCALE GENOMIC DNA]</scope>
    <source>
        <strain evidence="1">LFW-283_2</strain>
    </source>
</reference>
<gene>
    <name evidence="1" type="ORF">LFW2832_01034</name>
</gene>
<dbReference type="EMBL" id="CABMJJ010000009">
    <property type="protein sequence ID" value="VVC04545.1"/>
    <property type="molecule type" value="Genomic_DNA"/>
</dbReference>
<evidence type="ECO:0000313" key="1">
    <source>
        <dbReference type="EMBL" id="VVC04545.1"/>
    </source>
</evidence>
<dbReference type="Proteomes" id="UP000789941">
    <property type="component" value="Unassembled WGS sequence"/>
</dbReference>
<evidence type="ECO:0000313" key="2">
    <source>
        <dbReference type="Proteomes" id="UP000789941"/>
    </source>
</evidence>
<protein>
    <submittedName>
        <fullName evidence="1">Uncharacterized protein</fullName>
    </submittedName>
</protein>
<name>A0A5E4LR14_9ARCH</name>
<dbReference type="AlphaFoldDB" id="A0A5E4LR14"/>
<sequence length="89" mass="10135">MGMMAIYKCNKCSNKFESQEGGGFLFDELRCEKCDEMKRVEVVGKNSRKPKGKVEKCKCSGNFVSGLRPMCPKCKSRDISVEKELVHYD</sequence>
<accession>A0A5E4LR14</accession>
<proteinExistence type="predicted"/>
<comment type="caution">
    <text evidence="1">The sequence shown here is derived from an EMBL/GenBank/DDBJ whole genome shotgun (WGS) entry which is preliminary data.</text>
</comment>
<organism evidence="1 2">
    <name type="scientific">Candidatus Bilamarchaeum dharawalense</name>
    <dbReference type="NCBI Taxonomy" id="2885759"/>
    <lineage>
        <taxon>Archaea</taxon>
        <taxon>Candidatus Micrarchaeota</taxon>
        <taxon>Candidatus Micrarchaeia</taxon>
        <taxon>Candidatus Anstonellales</taxon>
        <taxon>Candidatus Bilamarchaeaceae</taxon>
        <taxon>Candidatus Bilamarchaeum</taxon>
    </lineage>
</organism>